<feature type="compositionally biased region" description="Polar residues" evidence="1">
    <location>
        <begin position="498"/>
        <end position="521"/>
    </location>
</feature>
<feature type="compositionally biased region" description="Polar residues" evidence="1">
    <location>
        <begin position="234"/>
        <end position="252"/>
    </location>
</feature>
<comment type="caution">
    <text evidence="3">The sequence shown here is derived from an EMBL/GenBank/DDBJ whole genome shotgun (WGS) entry which is preliminary data.</text>
</comment>
<feature type="transmembrane region" description="Helical" evidence="2">
    <location>
        <begin position="811"/>
        <end position="833"/>
    </location>
</feature>
<feature type="region of interest" description="Disordered" evidence="1">
    <location>
        <begin position="476"/>
        <end position="521"/>
    </location>
</feature>
<feature type="transmembrane region" description="Helical" evidence="2">
    <location>
        <begin position="845"/>
        <end position="866"/>
    </location>
</feature>
<sequence>MTTTANSKSIRGKWGAAVRRTSSVLSLGGSRTSSPGIPPAPQKSSQTSTGRPRSSSVATTASEASNTSPRPSVDTSPTPVPPAPTPPVPSPIAESPAREAAATAEDVREMLQSKIGPTPLTEVVTAPTETETPAEVVEPAKNELQQETIIGSASGRHTFTEEPDEISLRASRSVESVEAAPTINSAYEPKAEEAFTENSVATEAAPSYFELPTQAPAATVSDSESLRNAIAENTMGSVANDKTSNSNEQLSDPATPRPHGPADTENASVFYAFSEMPVPVPAPAPTLPVAEEMAMPSPAIETHATSDPIPIPQRKKEEDVVVQMPTPEIADNAQPIPQKAAEERAAIAIPTPAIVPYDLGSSQDVWASQSETQTQQNKDAVGRQLADSSAQTLEDPFADPVPSIHVSTLDTVGLPEPDTHAMLNRGVAGRQADAAQVLLPMPVFPTSQPQPPPVRSIISSDERFILETDENQPLLGSQSAGPTSYLSPSHPAAAHLNVSENPSSNSSITWPQMKTPSHTSSPRLHRLGWIEYALPDATTYYSHPTFRVTTDIDLRNLTKLDAVTHYLENRTLHDGSRTPPGYELWLKEGTLADAKGVRKKRGLVQPKAFVPVKYWVDHKKRIVLNDPFDAQGDGNNTRRRNGKNGEDALDIEYRYWAFMEDHPAHVSLPLNGRTDAMDVLTWSWTDRLLSSQRELPPPFTQAECQELNNLLRSFSESSGDGGIQAVLHTRMVSRILMPQWRQKHFRPQTPLPDIGMRGKLSRPSRSGFQRTFLDTMVSVIFLGIPCLFLSRADPSRLDQESGLFGARSAGPMILLGGCTCLVAAIILSASVTFLSLPGLDGTARISGLVAVLLATFSMISSVVALFQYKSDLECVSSNIVEPWAVYGGEGLMLHSRRIVVLSLPVALLAYSIASFAVGIVLYSFFGVAQIPVNILQKHFEEYTRWTVVGVLGGLTGALFTSILLLRR</sequence>
<accession>A0A8H5D8D5</accession>
<feature type="compositionally biased region" description="Polar residues" evidence="1">
    <location>
        <begin position="42"/>
        <end position="53"/>
    </location>
</feature>
<feature type="compositionally biased region" description="Polar residues" evidence="1">
    <location>
        <begin position="476"/>
        <end position="487"/>
    </location>
</feature>
<keyword evidence="2" id="KW-0472">Membrane</keyword>
<feature type="compositionally biased region" description="Low complexity" evidence="1">
    <location>
        <begin position="54"/>
        <end position="77"/>
    </location>
</feature>
<feature type="transmembrane region" description="Helical" evidence="2">
    <location>
        <begin position="771"/>
        <end position="790"/>
    </location>
</feature>
<feature type="compositionally biased region" description="Pro residues" evidence="1">
    <location>
        <begin position="78"/>
        <end position="90"/>
    </location>
</feature>
<keyword evidence="2" id="KW-0812">Transmembrane</keyword>
<keyword evidence="2" id="KW-1133">Transmembrane helix</keyword>
<keyword evidence="4" id="KW-1185">Reference proteome</keyword>
<reference evidence="3 4" key="1">
    <citation type="journal article" date="2020" name="ISME J.">
        <title>Uncovering the hidden diversity of litter-decomposition mechanisms in mushroom-forming fungi.</title>
        <authorList>
            <person name="Floudas D."/>
            <person name="Bentzer J."/>
            <person name="Ahren D."/>
            <person name="Johansson T."/>
            <person name="Persson P."/>
            <person name="Tunlid A."/>
        </authorList>
    </citation>
    <scope>NUCLEOTIDE SEQUENCE [LARGE SCALE GENOMIC DNA]</scope>
    <source>
        <strain evidence="3 4">CBS 406.79</strain>
    </source>
</reference>
<gene>
    <name evidence="3" type="ORF">D9757_012541</name>
</gene>
<feature type="transmembrane region" description="Helical" evidence="2">
    <location>
        <begin position="945"/>
        <end position="965"/>
    </location>
</feature>
<protein>
    <submittedName>
        <fullName evidence="3">Uncharacterized protein</fullName>
    </submittedName>
</protein>
<name>A0A8H5D8D5_9AGAR</name>
<evidence type="ECO:0000313" key="4">
    <source>
        <dbReference type="Proteomes" id="UP000518752"/>
    </source>
</evidence>
<proteinExistence type="predicted"/>
<feature type="region of interest" description="Disordered" evidence="1">
    <location>
        <begin position="233"/>
        <end position="265"/>
    </location>
</feature>
<feature type="compositionally biased region" description="Polar residues" evidence="1">
    <location>
        <begin position="20"/>
        <end position="35"/>
    </location>
</feature>
<dbReference type="AlphaFoldDB" id="A0A8H5D8D5"/>
<dbReference type="Proteomes" id="UP000518752">
    <property type="component" value="Unassembled WGS sequence"/>
</dbReference>
<evidence type="ECO:0000256" key="2">
    <source>
        <dbReference type="SAM" id="Phobius"/>
    </source>
</evidence>
<dbReference type="OrthoDB" id="3245306at2759"/>
<feature type="transmembrane region" description="Helical" evidence="2">
    <location>
        <begin position="898"/>
        <end position="925"/>
    </location>
</feature>
<feature type="compositionally biased region" description="Low complexity" evidence="1">
    <location>
        <begin position="91"/>
        <end position="104"/>
    </location>
</feature>
<feature type="region of interest" description="Disordered" evidence="1">
    <location>
        <begin position="1"/>
        <end position="133"/>
    </location>
</feature>
<feature type="compositionally biased region" description="Low complexity" evidence="1">
    <location>
        <begin position="117"/>
        <end position="133"/>
    </location>
</feature>
<evidence type="ECO:0000256" key="1">
    <source>
        <dbReference type="SAM" id="MobiDB-lite"/>
    </source>
</evidence>
<dbReference type="EMBL" id="JAACJN010000252">
    <property type="protein sequence ID" value="KAF5355395.1"/>
    <property type="molecule type" value="Genomic_DNA"/>
</dbReference>
<organism evidence="3 4">
    <name type="scientific">Collybiopsis confluens</name>
    <dbReference type="NCBI Taxonomy" id="2823264"/>
    <lineage>
        <taxon>Eukaryota</taxon>
        <taxon>Fungi</taxon>
        <taxon>Dikarya</taxon>
        <taxon>Basidiomycota</taxon>
        <taxon>Agaricomycotina</taxon>
        <taxon>Agaricomycetes</taxon>
        <taxon>Agaricomycetidae</taxon>
        <taxon>Agaricales</taxon>
        <taxon>Marasmiineae</taxon>
        <taxon>Omphalotaceae</taxon>
        <taxon>Collybiopsis</taxon>
    </lineage>
</organism>
<evidence type="ECO:0000313" key="3">
    <source>
        <dbReference type="EMBL" id="KAF5355395.1"/>
    </source>
</evidence>